<comment type="caution">
    <text evidence="1">The sequence shown here is derived from an EMBL/GenBank/DDBJ whole genome shotgun (WGS) entry which is preliminary data.</text>
</comment>
<sequence>MSASEFAHRLQQATDPYSPIHLVNKFIQTCLNGRFDRLPLTNDKGVCVCEIVFWFVAFDWFPDIPEISDETDIDVLEAKLKKLFKVQRKKV</sequence>
<dbReference type="AlphaFoldDB" id="X6NWE3"/>
<keyword evidence="2" id="KW-1185">Reference proteome</keyword>
<dbReference type="Proteomes" id="UP000023152">
    <property type="component" value="Unassembled WGS sequence"/>
</dbReference>
<evidence type="ECO:0000313" key="2">
    <source>
        <dbReference type="Proteomes" id="UP000023152"/>
    </source>
</evidence>
<gene>
    <name evidence="1" type="ORF">RFI_06970</name>
</gene>
<proteinExistence type="predicted"/>
<reference evidence="1 2" key="1">
    <citation type="journal article" date="2013" name="Curr. Biol.">
        <title>The Genome of the Foraminiferan Reticulomyxa filosa.</title>
        <authorList>
            <person name="Glockner G."/>
            <person name="Hulsmann N."/>
            <person name="Schleicher M."/>
            <person name="Noegel A.A."/>
            <person name="Eichinger L."/>
            <person name="Gallinger C."/>
            <person name="Pawlowski J."/>
            <person name="Sierra R."/>
            <person name="Euteneuer U."/>
            <person name="Pillet L."/>
            <person name="Moustafa A."/>
            <person name="Platzer M."/>
            <person name="Groth M."/>
            <person name="Szafranski K."/>
            <person name="Schliwa M."/>
        </authorList>
    </citation>
    <scope>NUCLEOTIDE SEQUENCE [LARGE SCALE GENOMIC DNA]</scope>
</reference>
<evidence type="ECO:0000313" key="1">
    <source>
        <dbReference type="EMBL" id="ETO30149.1"/>
    </source>
</evidence>
<name>X6NWE3_RETFI</name>
<protein>
    <submittedName>
        <fullName evidence="1">Uncharacterized protein</fullName>
    </submittedName>
</protein>
<dbReference type="EMBL" id="ASPP01005653">
    <property type="protein sequence ID" value="ETO30149.1"/>
    <property type="molecule type" value="Genomic_DNA"/>
</dbReference>
<organism evidence="1 2">
    <name type="scientific">Reticulomyxa filosa</name>
    <dbReference type="NCBI Taxonomy" id="46433"/>
    <lineage>
        <taxon>Eukaryota</taxon>
        <taxon>Sar</taxon>
        <taxon>Rhizaria</taxon>
        <taxon>Retaria</taxon>
        <taxon>Foraminifera</taxon>
        <taxon>Monothalamids</taxon>
        <taxon>Reticulomyxidae</taxon>
        <taxon>Reticulomyxa</taxon>
    </lineage>
</organism>
<accession>X6NWE3</accession>